<keyword evidence="1" id="KW-0812">Transmembrane</keyword>
<protein>
    <submittedName>
        <fullName evidence="2">Uncharacterized protein</fullName>
    </submittedName>
</protein>
<feature type="transmembrane region" description="Helical" evidence="1">
    <location>
        <begin position="63"/>
        <end position="81"/>
    </location>
</feature>
<feature type="transmembrane region" description="Helical" evidence="1">
    <location>
        <begin position="87"/>
        <end position="106"/>
    </location>
</feature>
<comment type="caution">
    <text evidence="2">The sequence shown here is derived from an EMBL/GenBank/DDBJ whole genome shotgun (WGS) entry which is preliminary data.</text>
</comment>
<gene>
    <name evidence="2" type="ORF">BKA02_000313</name>
</gene>
<organism evidence="2 3">
    <name type="scientific">Microbacterium pseudoresistens</name>
    <dbReference type="NCBI Taxonomy" id="640634"/>
    <lineage>
        <taxon>Bacteria</taxon>
        <taxon>Bacillati</taxon>
        <taxon>Actinomycetota</taxon>
        <taxon>Actinomycetes</taxon>
        <taxon>Micrococcales</taxon>
        <taxon>Microbacteriaceae</taxon>
        <taxon>Microbacterium</taxon>
    </lineage>
</organism>
<keyword evidence="1" id="KW-0472">Membrane</keyword>
<dbReference type="AlphaFoldDB" id="A0A7Y9JM86"/>
<dbReference type="Pfam" id="PF20619">
    <property type="entry name" value="DUF6804"/>
    <property type="match status" value="1"/>
</dbReference>
<reference evidence="2 3" key="1">
    <citation type="submission" date="2020-07" db="EMBL/GenBank/DDBJ databases">
        <title>Sequencing the genomes of 1000 actinobacteria strains.</title>
        <authorList>
            <person name="Klenk H.-P."/>
        </authorList>
    </citation>
    <scope>NUCLEOTIDE SEQUENCE [LARGE SCALE GENOMIC DNA]</scope>
    <source>
        <strain evidence="2 3">DSM 22185</strain>
    </source>
</reference>
<dbReference type="RefSeq" id="WP_179430647.1">
    <property type="nucleotide sequence ID" value="NZ_BAABLC010000003.1"/>
</dbReference>
<proteinExistence type="predicted"/>
<dbReference type="EMBL" id="JACCBH010000001">
    <property type="protein sequence ID" value="NYD53258.1"/>
    <property type="molecule type" value="Genomic_DNA"/>
</dbReference>
<dbReference type="InterPro" id="IPR046548">
    <property type="entry name" value="DUF6804"/>
</dbReference>
<evidence type="ECO:0000313" key="2">
    <source>
        <dbReference type="EMBL" id="NYD53258.1"/>
    </source>
</evidence>
<sequence length="111" mass="11980">MSAKQRTPSTFQRNALAPGLLGAAVLFTAPLWTNGGLFQVVLFVTAILAAIVAWFAGQARQWWWIPVFVAVLVLWNPVVPFPFTGPVWAAAQPAAAIVFLVAGALIKVRRP</sequence>
<name>A0A7Y9JM86_9MICO</name>
<evidence type="ECO:0000256" key="1">
    <source>
        <dbReference type="SAM" id="Phobius"/>
    </source>
</evidence>
<accession>A0A7Y9JM86</accession>
<feature type="transmembrane region" description="Helical" evidence="1">
    <location>
        <begin position="38"/>
        <end position="56"/>
    </location>
</feature>
<keyword evidence="3" id="KW-1185">Reference proteome</keyword>
<keyword evidence="1" id="KW-1133">Transmembrane helix</keyword>
<feature type="transmembrane region" description="Helical" evidence="1">
    <location>
        <begin position="15"/>
        <end position="32"/>
    </location>
</feature>
<evidence type="ECO:0000313" key="3">
    <source>
        <dbReference type="Proteomes" id="UP000552045"/>
    </source>
</evidence>
<dbReference type="Proteomes" id="UP000552045">
    <property type="component" value="Unassembled WGS sequence"/>
</dbReference>